<feature type="compositionally biased region" description="Polar residues" evidence="6">
    <location>
        <begin position="226"/>
        <end position="238"/>
    </location>
</feature>
<evidence type="ECO:0000256" key="2">
    <source>
        <dbReference type="ARBA" id="ARBA00022771"/>
    </source>
</evidence>
<reference evidence="8 9" key="1">
    <citation type="submission" date="2016-07" db="EMBL/GenBank/DDBJ databases">
        <title>Pervasive Adenine N6-methylation of Active Genes in Fungi.</title>
        <authorList>
            <consortium name="DOE Joint Genome Institute"/>
            <person name="Mondo S.J."/>
            <person name="Dannebaum R.O."/>
            <person name="Kuo R.C."/>
            <person name="Labutti K."/>
            <person name="Haridas S."/>
            <person name="Kuo A."/>
            <person name="Salamov A."/>
            <person name="Ahrendt S.R."/>
            <person name="Lipzen A."/>
            <person name="Sullivan W."/>
            <person name="Andreopoulos W.B."/>
            <person name="Clum A."/>
            <person name="Lindquist E."/>
            <person name="Daum C."/>
            <person name="Ramamoorthy G.K."/>
            <person name="Gryganskyi A."/>
            <person name="Culley D."/>
            <person name="Magnuson J.K."/>
            <person name="James T.Y."/>
            <person name="O'Malley M.A."/>
            <person name="Stajich J.E."/>
            <person name="Spatafora J.W."/>
            <person name="Visel A."/>
            <person name="Grigoriev I.V."/>
        </authorList>
    </citation>
    <scope>NUCLEOTIDE SEQUENCE [LARGE SCALE GENOMIC DNA]</scope>
    <source>
        <strain evidence="8 9">NRRL 1336</strain>
    </source>
</reference>
<keyword evidence="3" id="KW-0378">Hydrolase</keyword>
<feature type="compositionally biased region" description="Low complexity" evidence="6">
    <location>
        <begin position="399"/>
        <end position="420"/>
    </location>
</feature>
<proteinExistence type="predicted"/>
<organism evidence="8 9">
    <name type="scientific">Absidia repens</name>
    <dbReference type="NCBI Taxonomy" id="90262"/>
    <lineage>
        <taxon>Eukaryota</taxon>
        <taxon>Fungi</taxon>
        <taxon>Fungi incertae sedis</taxon>
        <taxon>Mucoromycota</taxon>
        <taxon>Mucoromycotina</taxon>
        <taxon>Mucoromycetes</taxon>
        <taxon>Mucorales</taxon>
        <taxon>Cunninghamellaceae</taxon>
        <taxon>Absidia</taxon>
    </lineage>
</organism>
<dbReference type="AlphaFoldDB" id="A0A1X2IQT2"/>
<feature type="region of interest" description="Disordered" evidence="6">
    <location>
        <begin position="210"/>
        <end position="244"/>
    </location>
</feature>
<accession>A0A1X2IQT2</accession>
<dbReference type="OrthoDB" id="2288546at2759"/>
<dbReference type="STRING" id="90262.A0A1X2IQT2"/>
<evidence type="ECO:0000256" key="3">
    <source>
        <dbReference type="ARBA" id="ARBA00022801"/>
    </source>
</evidence>
<sequence>MSSIPQCKCGRPCLSKEAYRGGNRGRWYWKCASTRCGYFQWNDPGPHVYTPIVFTAPHPTTTTASTTKTGKALETHAEPRDSSALHIEDISYPLGAKRSRLASTRSKKRRLKTEMLNSTKTNIILTLYTNTDISVQANKRHRYIQTLFRTLKGIEWIERLHRWVFSADLQMYERVWKLLYQHRATFDVIGVPFAILRYLPKTTEELHHLQHHQSSLTTTTTTTTTVPSSLSINQNKATDNNDYGNDTDDIGGDEDLSDLPISWFDQEVIRGSKLWQSMTSKQRAGVKKGMNLDGGIYLHDSIGSGQSLQALAIALMHQNDWPALIVCRPSACLKWKKLIQIMLQLVSNDICLLDNVSAYNGKKVYSNSRKAIQSREYRQRRREMIQQQLRQGLPNNLATATTTTTTIPTTTTSSSSSSSSLLSQAEHNSGKDGLQQQLQTNESDEDTWHISMEDDGGDKFFPSGNMMKSGTTSLVDGGGMKPVNYEPQQQLLYIDMKNDGGDNNAFSDEKMDDDNDTYDSDTDGNNTYDMGISTDNTYISETINSRDTSATLVEENGDDDDDVNDEGEAFNQAILSTAQFFIISYDKAKTRLSSLKLEKFKIVIFDDCHDIKTTMMPTYRTPLAKFVRSTKKTIMVSSIPIIPKPMETFPLLQILKPNLFLDSKYFGQRYCGAKHLVFGWDYTGTSNEFELAYFLDRTVLVP</sequence>
<keyword evidence="2 5" id="KW-0863">Zinc-finger</keyword>
<name>A0A1X2IQT2_9FUNG</name>
<keyword evidence="4" id="KW-0862">Zinc</keyword>
<feature type="compositionally biased region" description="Low complexity" evidence="6">
    <location>
        <begin position="212"/>
        <end position="225"/>
    </location>
</feature>
<evidence type="ECO:0000259" key="7">
    <source>
        <dbReference type="PROSITE" id="PS51999"/>
    </source>
</evidence>
<dbReference type="Pfam" id="PF06839">
    <property type="entry name" value="Zn_ribbon_GRF"/>
    <property type="match status" value="1"/>
</dbReference>
<feature type="compositionally biased region" description="Polar residues" evidence="6">
    <location>
        <begin position="389"/>
        <end position="398"/>
    </location>
</feature>
<dbReference type="InterPro" id="IPR010666">
    <property type="entry name" value="Znf_GRF"/>
</dbReference>
<dbReference type="Gene3D" id="3.40.50.10810">
    <property type="entry name" value="Tandem AAA-ATPase domain"/>
    <property type="match status" value="1"/>
</dbReference>
<evidence type="ECO:0000256" key="4">
    <source>
        <dbReference type="ARBA" id="ARBA00022833"/>
    </source>
</evidence>
<comment type="caution">
    <text evidence="8">The sequence shown here is derived from an EMBL/GenBank/DDBJ whole genome shotgun (WGS) entry which is preliminary data.</text>
</comment>
<dbReference type="PANTHER" id="PTHR45766">
    <property type="entry name" value="DNA ANNEALING HELICASE AND ENDONUCLEASE ZRANB3 FAMILY MEMBER"/>
    <property type="match status" value="1"/>
</dbReference>
<dbReference type="Proteomes" id="UP000193560">
    <property type="component" value="Unassembled WGS sequence"/>
</dbReference>
<gene>
    <name evidence="8" type="ORF">BCR42DRAFT_211233</name>
</gene>
<keyword evidence="1" id="KW-0479">Metal-binding</keyword>
<keyword evidence="9" id="KW-1185">Reference proteome</keyword>
<dbReference type="EMBL" id="MCGE01000006">
    <property type="protein sequence ID" value="ORZ20653.1"/>
    <property type="molecule type" value="Genomic_DNA"/>
</dbReference>
<dbReference type="InterPro" id="IPR038718">
    <property type="entry name" value="SNF2-like_sf"/>
</dbReference>
<evidence type="ECO:0000313" key="8">
    <source>
        <dbReference type="EMBL" id="ORZ20653.1"/>
    </source>
</evidence>
<evidence type="ECO:0000256" key="5">
    <source>
        <dbReference type="PROSITE-ProRule" id="PRU01343"/>
    </source>
</evidence>
<feature type="domain" description="GRF-type" evidence="7">
    <location>
        <begin position="7"/>
        <end position="45"/>
    </location>
</feature>
<dbReference type="GO" id="GO:0006281">
    <property type="term" value="P:DNA repair"/>
    <property type="evidence" value="ECO:0007669"/>
    <property type="project" value="TreeGrafter"/>
</dbReference>
<dbReference type="PROSITE" id="PS51999">
    <property type="entry name" value="ZF_GRF"/>
    <property type="match status" value="1"/>
</dbReference>
<dbReference type="PANTHER" id="PTHR45766:SF6">
    <property type="entry name" value="SWI_SNF-RELATED MATRIX-ASSOCIATED ACTIN-DEPENDENT REGULATOR OF CHROMATIN SUBFAMILY A-LIKE PROTEIN 1"/>
    <property type="match status" value="1"/>
</dbReference>
<dbReference type="GO" id="GO:0016787">
    <property type="term" value="F:hydrolase activity"/>
    <property type="evidence" value="ECO:0007669"/>
    <property type="project" value="UniProtKB-KW"/>
</dbReference>
<dbReference type="SUPFAM" id="SSF52540">
    <property type="entry name" value="P-loop containing nucleoside triphosphate hydrolases"/>
    <property type="match status" value="1"/>
</dbReference>
<feature type="region of interest" description="Disordered" evidence="6">
    <location>
        <begin position="389"/>
        <end position="456"/>
    </location>
</feature>
<dbReference type="InterPro" id="IPR027417">
    <property type="entry name" value="P-loop_NTPase"/>
</dbReference>
<dbReference type="GO" id="GO:0031297">
    <property type="term" value="P:replication fork processing"/>
    <property type="evidence" value="ECO:0007669"/>
    <property type="project" value="TreeGrafter"/>
</dbReference>
<evidence type="ECO:0000256" key="6">
    <source>
        <dbReference type="SAM" id="MobiDB-lite"/>
    </source>
</evidence>
<dbReference type="GO" id="GO:0008270">
    <property type="term" value="F:zinc ion binding"/>
    <property type="evidence" value="ECO:0007669"/>
    <property type="project" value="UniProtKB-KW"/>
</dbReference>
<evidence type="ECO:0000313" key="9">
    <source>
        <dbReference type="Proteomes" id="UP000193560"/>
    </source>
</evidence>
<evidence type="ECO:0000256" key="1">
    <source>
        <dbReference type="ARBA" id="ARBA00022723"/>
    </source>
</evidence>
<protein>
    <recommendedName>
        <fullName evidence="7">GRF-type domain-containing protein</fullName>
    </recommendedName>
</protein>